<dbReference type="PROSITE" id="PS00195">
    <property type="entry name" value="GLUTAREDOXIN_1"/>
    <property type="match status" value="1"/>
</dbReference>
<gene>
    <name evidence="1" type="primary">grxA</name>
    <name evidence="1" type="ORF">NCTC10638_01388</name>
</gene>
<evidence type="ECO:0000313" key="2">
    <source>
        <dbReference type="Proteomes" id="UP000254802"/>
    </source>
</evidence>
<dbReference type="EMBL" id="UGPN01000002">
    <property type="protein sequence ID" value="STY60194.1"/>
    <property type="molecule type" value="Genomic_DNA"/>
</dbReference>
<dbReference type="Gene3D" id="3.40.30.10">
    <property type="entry name" value="Glutaredoxin"/>
    <property type="match status" value="1"/>
</dbReference>
<dbReference type="SUPFAM" id="SSF52833">
    <property type="entry name" value="Thioredoxin-like"/>
    <property type="match status" value="1"/>
</dbReference>
<dbReference type="NCBIfam" id="NF008401">
    <property type="entry name" value="PRK11200.1"/>
    <property type="match status" value="1"/>
</dbReference>
<sequence length="116" mass="13670">MFVEIYGRLSCPYCVRAKTLAEKMKQELSDFDFKFIDMIAENISKQDLEPRVGKPLQLCHKFLWIITTLAVAPISKPLWKRNLGLPYSQKPLTSGLFYTKICKLLFFFRQTFNRKK</sequence>
<protein>
    <submittedName>
        <fullName evidence="1">Glutaredoxin-1</fullName>
    </submittedName>
</protein>
<dbReference type="AlphaFoldDB" id="A0A378MVR8"/>
<organism evidence="1 2">
    <name type="scientific">Mannheimia haemolytica</name>
    <name type="common">Pasteurella haemolytica</name>
    <dbReference type="NCBI Taxonomy" id="75985"/>
    <lineage>
        <taxon>Bacteria</taxon>
        <taxon>Pseudomonadati</taxon>
        <taxon>Pseudomonadota</taxon>
        <taxon>Gammaproteobacteria</taxon>
        <taxon>Pasteurellales</taxon>
        <taxon>Pasteurellaceae</taxon>
        <taxon>Mannheimia</taxon>
    </lineage>
</organism>
<reference evidence="1 2" key="1">
    <citation type="submission" date="2018-06" db="EMBL/GenBank/DDBJ databases">
        <authorList>
            <consortium name="Pathogen Informatics"/>
            <person name="Doyle S."/>
        </authorList>
    </citation>
    <scope>NUCLEOTIDE SEQUENCE [LARGE SCALE GENOMIC DNA]</scope>
    <source>
        <strain evidence="1 2">NCTC10638</strain>
    </source>
</reference>
<evidence type="ECO:0000313" key="1">
    <source>
        <dbReference type="EMBL" id="STY60194.1"/>
    </source>
</evidence>
<dbReference type="InterPro" id="IPR011767">
    <property type="entry name" value="GLR_AS"/>
</dbReference>
<dbReference type="STRING" id="75985.WC39_11915"/>
<dbReference type="Proteomes" id="UP000254802">
    <property type="component" value="Unassembled WGS sequence"/>
</dbReference>
<name>A0A378MVR8_MANHA</name>
<proteinExistence type="predicted"/>
<dbReference type="InterPro" id="IPR036249">
    <property type="entry name" value="Thioredoxin-like_sf"/>
</dbReference>
<accession>A0A378MVR8</accession>